<gene>
    <name evidence="1" type="ORF">LCGC14_1672570</name>
</gene>
<evidence type="ECO:0000313" key="1">
    <source>
        <dbReference type="EMBL" id="KKM17752.1"/>
    </source>
</evidence>
<comment type="caution">
    <text evidence="1">The sequence shown here is derived from an EMBL/GenBank/DDBJ whole genome shotgun (WGS) entry which is preliminary data.</text>
</comment>
<organism evidence="1">
    <name type="scientific">marine sediment metagenome</name>
    <dbReference type="NCBI Taxonomy" id="412755"/>
    <lineage>
        <taxon>unclassified sequences</taxon>
        <taxon>metagenomes</taxon>
        <taxon>ecological metagenomes</taxon>
    </lineage>
</organism>
<dbReference type="EMBL" id="LAZR01014379">
    <property type="protein sequence ID" value="KKM17752.1"/>
    <property type="molecule type" value="Genomic_DNA"/>
</dbReference>
<sequence length="172" mass="19384">MVKAKEPGIELDSVIQEGSEDEPSIGAMTITSAGYTKVYDTRTGIDSTINNNNLRAVLKKKRLDGSIVFELEQTVIPTPGAFKCLLHKEDPNRKHYDDIGLAVCPKGNLASPYQVRRHMEKRHKTEWGAIESERIDAEKQEDRAFQRTLMEKAIGNPVEEKAPLYVSDKEKE</sequence>
<protein>
    <submittedName>
        <fullName evidence="1">Uncharacterized protein</fullName>
    </submittedName>
</protein>
<dbReference type="AlphaFoldDB" id="A0A0F9HRJ1"/>
<accession>A0A0F9HRJ1</accession>
<proteinExistence type="predicted"/>
<name>A0A0F9HRJ1_9ZZZZ</name>
<reference evidence="1" key="1">
    <citation type="journal article" date="2015" name="Nature">
        <title>Complex archaea that bridge the gap between prokaryotes and eukaryotes.</title>
        <authorList>
            <person name="Spang A."/>
            <person name="Saw J.H."/>
            <person name="Jorgensen S.L."/>
            <person name="Zaremba-Niedzwiedzka K."/>
            <person name="Martijn J."/>
            <person name="Lind A.E."/>
            <person name="van Eijk R."/>
            <person name="Schleper C."/>
            <person name="Guy L."/>
            <person name="Ettema T.J."/>
        </authorList>
    </citation>
    <scope>NUCLEOTIDE SEQUENCE</scope>
</reference>